<dbReference type="Gene3D" id="3.30.40.10">
    <property type="entry name" value="Zinc/RING finger domain, C3HC4 (zinc finger)"/>
    <property type="match status" value="1"/>
</dbReference>
<evidence type="ECO:0000256" key="9">
    <source>
        <dbReference type="ARBA" id="ARBA00022771"/>
    </source>
</evidence>
<dbReference type="PANTHER" id="PTHR11685">
    <property type="entry name" value="RBR FAMILY RING FINGER AND IBR DOMAIN-CONTAINING"/>
    <property type="match status" value="1"/>
</dbReference>
<keyword evidence="13 16" id="KW-0472">Membrane</keyword>
<evidence type="ECO:0000256" key="14">
    <source>
        <dbReference type="ARBA" id="ARBA00038342"/>
    </source>
</evidence>
<dbReference type="FunFam" id="3.30.40.10:FF:000051">
    <property type="entry name" value="RBR-type E3 ubiquitin transferase"/>
    <property type="match status" value="1"/>
</dbReference>
<keyword evidence="9 15" id="KW-0863">Zinc-finger</keyword>
<evidence type="ECO:0000313" key="19">
    <source>
        <dbReference type="EMBL" id="CAF1036810.1"/>
    </source>
</evidence>
<evidence type="ECO:0000256" key="2">
    <source>
        <dbReference type="ARBA" id="ARBA00004167"/>
    </source>
</evidence>
<dbReference type="GO" id="GO:0008270">
    <property type="term" value="F:zinc ion binding"/>
    <property type="evidence" value="ECO:0007669"/>
    <property type="project" value="UniProtKB-KW"/>
</dbReference>
<evidence type="ECO:0000256" key="15">
    <source>
        <dbReference type="PROSITE-ProRule" id="PRU00175"/>
    </source>
</evidence>
<dbReference type="InterPro" id="IPR013083">
    <property type="entry name" value="Znf_RING/FYVE/PHD"/>
</dbReference>
<evidence type="ECO:0000256" key="5">
    <source>
        <dbReference type="ARBA" id="ARBA00022679"/>
    </source>
</evidence>
<evidence type="ECO:0000256" key="13">
    <source>
        <dbReference type="ARBA" id="ARBA00023136"/>
    </source>
</evidence>
<protein>
    <recommendedName>
        <fullName evidence="4">RBR-type E3 ubiquitin transferase</fullName>
        <ecNumber evidence="4">2.3.2.31</ecNumber>
    </recommendedName>
</protein>
<dbReference type="AlphaFoldDB" id="A0A814JFN7"/>
<evidence type="ECO:0000259" key="17">
    <source>
        <dbReference type="PROSITE" id="PS50089"/>
    </source>
</evidence>
<dbReference type="PROSITE" id="PS51873">
    <property type="entry name" value="TRIAD"/>
    <property type="match status" value="1"/>
</dbReference>
<dbReference type="InterPro" id="IPR002867">
    <property type="entry name" value="IBR_dom"/>
</dbReference>
<comment type="pathway">
    <text evidence="3">Protein modification; protein ubiquitination.</text>
</comment>
<evidence type="ECO:0000256" key="10">
    <source>
        <dbReference type="ARBA" id="ARBA00022786"/>
    </source>
</evidence>
<feature type="domain" description="RING-type" evidence="18">
    <location>
        <begin position="12"/>
        <end position="220"/>
    </location>
</feature>
<name>A0A814JFN7_9BILA</name>
<organism evidence="19 20">
    <name type="scientific">Adineta steineri</name>
    <dbReference type="NCBI Taxonomy" id="433720"/>
    <lineage>
        <taxon>Eukaryota</taxon>
        <taxon>Metazoa</taxon>
        <taxon>Spiralia</taxon>
        <taxon>Gnathifera</taxon>
        <taxon>Rotifera</taxon>
        <taxon>Eurotatoria</taxon>
        <taxon>Bdelloidea</taxon>
        <taxon>Adinetida</taxon>
        <taxon>Adinetidae</taxon>
        <taxon>Adineta</taxon>
    </lineage>
</organism>
<evidence type="ECO:0000256" key="4">
    <source>
        <dbReference type="ARBA" id="ARBA00012251"/>
    </source>
</evidence>
<accession>A0A814JFN7</accession>
<dbReference type="InterPro" id="IPR044066">
    <property type="entry name" value="TRIAD_supradom"/>
</dbReference>
<dbReference type="InterPro" id="IPR017907">
    <property type="entry name" value="Znf_RING_CS"/>
</dbReference>
<proteinExistence type="inferred from homology"/>
<feature type="domain" description="RING-type" evidence="17">
    <location>
        <begin position="16"/>
        <end position="62"/>
    </location>
</feature>
<dbReference type="GO" id="GO:0016567">
    <property type="term" value="P:protein ubiquitination"/>
    <property type="evidence" value="ECO:0007669"/>
    <property type="project" value="InterPro"/>
</dbReference>
<dbReference type="SMART" id="SM00647">
    <property type="entry name" value="IBR"/>
    <property type="match status" value="1"/>
</dbReference>
<evidence type="ECO:0000259" key="18">
    <source>
        <dbReference type="PROSITE" id="PS51873"/>
    </source>
</evidence>
<keyword evidence="5" id="KW-0808">Transferase</keyword>
<comment type="subcellular location">
    <subcellularLocation>
        <location evidence="2">Membrane</location>
        <topology evidence="2">Single-pass membrane protein</topology>
    </subcellularLocation>
</comment>
<dbReference type="Gene3D" id="2.20.25.20">
    <property type="match status" value="1"/>
</dbReference>
<dbReference type="EC" id="2.3.2.31" evidence="4"/>
<comment type="similarity">
    <text evidence="14">Belongs to the RBR family. RNF144 subfamily.</text>
</comment>
<dbReference type="PROSITE" id="PS00518">
    <property type="entry name" value="ZF_RING_1"/>
    <property type="match status" value="1"/>
</dbReference>
<sequence length="342" mass="40089">MVEERVKLCDETIFQCSICCNNINDQKNVYEIESCHCQFCKECVYQYCTSQINTALVPIICPNGECNNQLSLNELSILLPDSQYQLYNKLLLDHEVTNDPHRLFCPHVDCGHILSIADERKTRKEYPMTCTKCQTTFCLKCRSQWHPHKHCSDLLTPYEMEPDSNIKRCPRCRFPLEWIAGCAQIMCVNCKHIFCWYCLKSLDNDFFLLHFERGPCRNRLGHSRASLFFHRLTIVGIFIGLTLLFLITIPFLIITAPCLLCCRYKQIKNRLKNLTKLGQRFQQQQYTPTTHPSPSSSLNQLNSSSLIDIEQESRTVLKSPLYFYLFYSVIYFYDYYLNSALY</sequence>
<comment type="caution">
    <text evidence="19">The sequence shown here is derived from an EMBL/GenBank/DDBJ whole genome shotgun (WGS) entry which is preliminary data.</text>
</comment>
<keyword evidence="7" id="KW-0479">Metal-binding</keyword>
<evidence type="ECO:0000256" key="3">
    <source>
        <dbReference type="ARBA" id="ARBA00004906"/>
    </source>
</evidence>
<gene>
    <name evidence="19" type="ORF">IZO911_LOCUS19565</name>
</gene>
<dbReference type="Proteomes" id="UP000663860">
    <property type="component" value="Unassembled WGS sequence"/>
</dbReference>
<evidence type="ECO:0000256" key="6">
    <source>
        <dbReference type="ARBA" id="ARBA00022692"/>
    </source>
</evidence>
<dbReference type="GO" id="GO:0005737">
    <property type="term" value="C:cytoplasm"/>
    <property type="evidence" value="ECO:0007669"/>
    <property type="project" value="UniProtKB-ARBA"/>
</dbReference>
<dbReference type="InterPro" id="IPR001841">
    <property type="entry name" value="Znf_RING"/>
</dbReference>
<dbReference type="Pfam" id="PF22191">
    <property type="entry name" value="IBR_1"/>
    <property type="match status" value="1"/>
</dbReference>
<dbReference type="EMBL" id="CAJNOE010000196">
    <property type="protein sequence ID" value="CAF1036810.1"/>
    <property type="molecule type" value="Genomic_DNA"/>
</dbReference>
<comment type="catalytic activity">
    <reaction evidence="1">
        <text>[E2 ubiquitin-conjugating enzyme]-S-ubiquitinyl-L-cysteine + [acceptor protein]-L-lysine = [E2 ubiquitin-conjugating enzyme]-L-cysteine + [acceptor protein]-N(6)-ubiquitinyl-L-lysine.</text>
        <dbReference type="EC" id="2.3.2.31"/>
    </reaction>
</comment>
<dbReference type="InterPro" id="IPR031127">
    <property type="entry name" value="E3_UB_ligase_RBR"/>
</dbReference>
<dbReference type="PROSITE" id="PS50089">
    <property type="entry name" value="ZF_RING_2"/>
    <property type="match status" value="1"/>
</dbReference>
<keyword evidence="8" id="KW-0677">Repeat</keyword>
<keyword evidence="12 16" id="KW-1133">Transmembrane helix</keyword>
<evidence type="ECO:0000313" key="20">
    <source>
        <dbReference type="Proteomes" id="UP000663860"/>
    </source>
</evidence>
<keyword evidence="6 16" id="KW-0812">Transmembrane</keyword>
<evidence type="ECO:0000256" key="1">
    <source>
        <dbReference type="ARBA" id="ARBA00001798"/>
    </source>
</evidence>
<keyword evidence="11" id="KW-0862">Zinc</keyword>
<keyword evidence="10" id="KW-0833">Ubl conjugation pathway</keyword>
<dbReference type="GO" id="GO:0031090">
    <property type="term" value="C:organelle membrane"/>
    <property type="evidence" value="ECO:0007669"/>
    <property type="project" value="UniProtKB-ARBA"/>
</dbReference>
<dbReference type="Pfam" id="PF01485">
    <property type="entry name" value="IBR"/>
    <property type="match status" value="1"/>
</dbReference>
<evidence type="ECO:0000256" key="7">
    <source>
        <dbReference type="ARBA" id="ARBA00022723"/>
    </source>
</evidence>
<reference evidence="19" key="1">
    <citation type="submission" date="2021-02" db="EMBL/GenBank/DDBJ databases">
        <authorList>
            <person name="Nowell W R."/>
        </authorList>
    </citation>
    <scope>NUCLEOTIDE SEQUENCE</scope>
</reference>
<dbReference type="Gene3D" id="1.20.120.1750">
    <property type="match status" value="1"/>
</dbReference>
<feature type="transmembrane region" description="Helical" evidence="16">
    <location>
        <begin position="234"/>
        <end position="262"/>
    </location>
</feature>
<evidence type="ECO:0000256" key="12">
    <source>
        <dbReference type="ARBA" id="ARBA00022989"/>
    </source>
</evidence>
<dbReference type="GO" id="GO:0061630">
    <property type="term" value="F:ubiquitin protein ligase activity"/>
    <property type="evidence" value="ECO:0007669"/>
    <property type="project" value="UniProtKB-EC"/>
</dbReference>
<evidence type="ECO:0000256" key="8">
    <source>
        <dbReference type="ARBA" id="ARBA00022737"/>
    </source>
</evidence>
<evidence type="ECO:0000256" key="11">
    <source>
        <dbReference type="ARBA" id="ARBA00022833"/>
    </source>
</evidence>
<evidence type="ECO:0000256" key="16">
    <source>
        <dbReference type="SAM" id="Phobius"/>
    </source>
</evidence>
<feature type="transmembrane region" description="Helical" evidence="16">
    <location>
        <begin position="321"/>
        <end position="337"/>
    </location>
</feature>
<dbReference type="SUPFAM" id="SSF57850">
    <property type="entry name" value="RING/U-box"/>
    <property type="match status" value="3"/>
</dbReference>